<evidence type="ECO:0000256" key="1">
    <source>
        <dbReference type="ARBA" id="ARBA00004123"/>
    </source>
</evidence>
<dbReference type="InterPro" id="IPR032054">
    <property type="entry name" value="Cdt1_C"/>
</dbReference>
<feature type="compositionally biased region" description="Low complexity" evidence="10">
    <location>
        <begin position="379"/>
        <end position="390"/>
    </location>
</feature>
<accession>A0A8C4PFD2</accession>
<dbReference type="Pfam" id="PF08839">
    <property type="entry name" value="CDT1"/>
    <property type="match status" value="2"/>
</dbReference>
<dbReference type="GO" id="GO:0000076">
    <property type="term" value="P:DNA replication checkpoint signaling"/>
    <property type="evidence" value="ECO:0007669"/>
    <property type="project" value="TreeGrafter"/>
</dbReference>
<dbReference type="InterPro" id="IPR014939">
    <property type="entry name" value="CDT1_Gemini-bd-like"/>
</dbReference>
<protein>
    <recommendedName>
        <fullName evidence="8">DNA replication factor Cdt1</fullName>
    </recommendedName>
    <alternativeName>
        <fullName evidence="9">Double parked homolog</fullName>
    </alternativeName>
</protein>
<dbReference type="Ensembl" id="ENSEAST00005000984.1">
    <property type="protein sequence ID" value="ENSEASP00005000849.1"/>
    <property type="gene ID" value="ENSEASG00005000688.1"/>
</dbReference>
<keyword evidence="5" id="KW-0539">Nucleus</keyword>
<feature type="compositionally biased region" description="Basic and acidic residues" evidence="10">
    <location>
        <begin position="1"/>
        <end position="11"/>
    </location>
</feature>
<dbReference type="InterPro" id="IPR036390">
    <property type="entry name" value="WH_DNA-bd_sf"/>
</dbReference>
<dbReference type="InterPro" id="IPR045173">
    <property type="entry name" value="Cdt1"/>
</dbReference>
<dbReference type="GO" id="GO:0005634">
    <property type="term" value="C:nucleus"/>
    <property type="evidence" value="ECO:0007669"/>
    <property type="project" value="UniProtKB-SubCell"/>
</dbReference>
<reference evidence="12" key="1">
    <citation type="submission" date="2023-03" db="UniProtKB">
        <authorList>
            <consortium name="Ensembl"/>
        </authorList>
    </citation>
    <scope>IDENTIFICATION</scope>
</reference>
<feature type="region of interest" description="Disordered" evidence="10">
    <location>
        <begin position="375"/>
        <end position="399"/>
    </location>
</feature>
<gene>
    <name evidence="12" type="primary">CDT1</name>
</gene>
<dbReference type="GO" id="GO:0071163">
    <property type="term" value="P:DNA replication preinitiation complex assembly"/>
    <property type="evidence" value="ECO:0007669"/>
    <property type="project" value="InterPro"/>
</dbReference>
<feature type="compositionally biased region" description="Low complexity" evidence="10">
    <location>
        <begin position="152"/>
        <end position="166"/>
    </location>
</feature>
<keyword evidence="3" id="KW-0235">DNA replication</keyword>
<evidence type="ECO:0000259" key="11">
    <source>
        <dbReference type="SMART" id="SM01075"/>
    </source>
</evidence>
<evidence type="ECO:0000256" key="3">
    <source>
        <dbReference type="ARBA" id="ARBA00022705"/>
    </source>
</evidence>
<name>A0A8C4PFD2_EQUAS</name>
<dbReference type="SUPFAM" id="SSF46785">
    <property type="entry name" value="Winged helix' DNA-binding domain"/>
    <property type="match status" value="1"/>
</dbReference>
<evidence type="ECO:0000256" key="9">
    <source>
        <dbReference type="ARBA" id="ARBA00083223"/>
    </source>
</evidence>
<dbReference type="GO" id="GO:0000278">
    <property type="term" value="P:mitotic cell cycle"/>
    <property type="evidence" value="ECO:0007669"/>
    <property type="project" value="TreeGrafter"/>
</dbReference>
<organism evidence="12">
    <name type="scientific">Equus asinus asinus</name>
    <dbReference type="NCBI Taxonomy" id="83772"/>
    <lineage>
        <taxon>Eukaryota</taxon>
        <taxon>Metazoa</taxon>
        <taxon>Chordata</taxon>
        <taxon>Craniata</taxon>
        <taxon>Vertebrata</taxon>
        <taxon>Euteleostomi</taxon>
        <taxon>Mammalia</taxon>
        <taxon>Eutheria</taxon>
        <taxon>Laurasiatheria</taxon>
        <taxon>Perissodactyla</taxon>
        <taxon>Equidae</taxon>
        <taxon>Equus</taxon>
    </lineage>
</organism>
<evidence type="ECO:0000256" key="2">
    <source>
        <dbReference type="ARBA" id="ARBA00008356"/>
    </source>
</evidence>
<feature type="region of interest" description="Disordered" evidence="10">
    <location>
        <begin position="137"/>
        <end position="166"/>
    </location>
</feature>
<dbReference type="GO" id="GO:0003677">
    <property type="term" value="F:DNA binding"/>
    <property type="evidence" value="ECO:0007669"/>
    <property type="project" value="InterPro"/>
</dbReference>
<sequence length="532" mass="58796">MAQRRVTDFFARRRPGPCAAPSRAKPAWRTPSPAKPAARAPAPAPGSRKRARPPAEPPCRESAPPARRRLQLPAEEVSGPRSPAAYDSPEHSSPRKKTKKAAVSAGPLTLCPQVPSKVTFSELKSCLRRARELGTRVQELRTSARRKDAEEPSAPEAEGPPVGPCGEKAPAYQRFHALAQPGPPGLVLPYKYQVLAEMFRSMDTIVGMLYNPGSSGGGSRFEERNVGQIKTVYPASYRFRQERDVPTFRDGVKKSDYQLTIEPLLDQEAGGTAPQLTASRLLQRRQVFSQNLVERVREHHRAFLASLSPPMAVPEDQLMRWHPRFNVDEVPDIEPAELPQPPTTEKLATAQEVLARARSLMSPRMEKALSDLALRTGEPGSPRSPSLALPASPPATPPAALKGVSQALLERIRAKEAQKQLAQMTRRPEQEQRLQRLERLPELARLLRSVFVSERKPALTMEVACARMVGSYRAAMSPGEMETHVRLLSELLPDWLSLHCIRTDTYVKLDKAADLASIIAQLAHLARAEETL</sequence>
<dbReference type="PANTHER" id="PTHR28637">
    <property type="entry name" value="DNA REPLICATION FACTOR CDT1"/>
    <property type="match status" value="1"/>
</dbReference>
<feature type="region of interest" description="Disordered" evidence="10">
    <location>
        <begin position="1"/>
        <end position="105"/>
    </location>
</feature>
<dbReference type="FunFam" id="1.10.10.1420:FF:000001">
    <property type="entry name" value="Chromatin licensing and DNA replication factor 1"/>
    <property type="match status" value="1"/>
</dbReference>
<dbReference type="AlphaFoldDB" id="A0A8C4PFD2"/>
<dbReference type="CDD" id="cd08767">
    <property type="entry name" value="Cdt1_c"/>
    <property type="match status" value="1"/>
</dbReference>
<evidence type="ECO:0000256" key="8">
    <source>
        <dbReference type="ARBA" id="ARBA00071821"/>
    </source>
</evidence>
<evidence type="ECO:0000256" key="4">
    <source>
        <dbReference type="ARBA" id="ARBA00022843"/>
    </source>
</evidence>
<dbReference type="CDD" id="cd08674">
    <property type="entry name" value="Cdt1_m"/>
    <property type="match status" value="1"/>
</dbReference>
<evidence type="ECO:0000256" key="10">
    <source>
        <dbReference type="SAM" id="MobiDB-lite"/>
    </source>
</evidence>
<dbReference type="GO" id="GO:0030174">
    <property type="term" value="P:regulation of DNA-templated DNA replication initiation"/>
    <property type="evidence" value="ECO:0007669"/>
    <property type="project" value="InterPro"/>
</dbReference>
<dbReference type="Gene3D" id="1.10.10.1420">
    <property type="entry name" value="DNA replication factor Cdt1, C-terminal WH domain"/>
    <property type="match status" value="1"/>
</dbReference>
<evidence type="ECO:0000256" key="6">
    <source>
        <dbReference type="ARBA" id="ARBA00023306"/>
    </source>
</evidence>
<dbReference type="Pfam" id="PF16679">
    <property type="entry name" value="CDT1_C"/>
    <property type="match status" value="1"/>
</dbReference>
<comment type="function">
    <text evidence="7">Required for both DNA replication and mitosis. DNA replication licensing factor, required for pre-replication complex assembly. Cooperates with CDC6 and the origin recognition complex (ORC) during G1 phase of the cell cycle to promote the loading of the mini-chromosome maintenance (MCM) complex onto DNA to generate pre-replication complexes (pre-RC). Required also for mitosis by promoting stable kinetochore-microtubule attachments. Potential oncogene.</text>
</comment>
<dbReference type="InterPro" id="IPR038090">
    <property type="entry name" value="Cdt1_C_WH_dom_sf"/>
</dbReference>
<evidence type="ECO:0000256" key="7">
    <source>
        <dbReference type="ARBA" id="ARBA00060007"/>
    </source>
</evidence>
<proteinExistence type="inferred from homology"/>
<comment type="similarity">
    <text evidence="2">Belongs to the Cdt1 family.</text>
</comment>
<keyword evidence="6" id="KW-0131">Cell cycle</keyword>
<dbReference type="PANTHER" id="PTHR28637:SF1">
    <property type="entry name" value="DNA REPLICATION FACTOR CDT1"/>
    <property type="match status" value="1"/>
</dbReference>
<evidence type="ECO:0000256" key="5">
    <source>
        <dbReference type="ARBA" id="ARBA00023242"/>
    </source>
</evidence>
<keyword evidence="4" id="KW-0832">Ubl conjugation</keyword>
<evidence type="ECO:0000313" key="12">
    <source>
        <dbReference type="Ensembl" id="ENSEASP00005000849.1"/>
    </source>
</evidence>
<feature type="compositionally biased region" description="Low complexity" evidence="10">
    <location>
        <begin position="31"/>
        <end position="41"/>
    </location>
</feature>
<dbReference type="GO" id="GO:0070182">
    <property type="term" value="F:DNA polymerase binding"/>
    <property type="evidence" value="ECO:0007669"/>
    <property type="project" value="TreeGrafter"/>
</dbReference>
<comment type="subcellular location">
    <subcellularLocation>
        <location evidence="1">Nucleus</location>
    </subcellularLocation>
</comment>
<feature type="domain" description="CDT1 Geminin-binding" evidence="11">
    <location>
        <begin position="188"/>
        <end position="340"/>
    </location>
</feature>
<dbReference type="SMART" id="SM01075">
    <property type="entry name" value="CDT1"/>
    <property type="match status" value="1"/>
</dbReference>